<accession>A0A369KYM0</accession>
<dbReference type="InterPro" id="IPR011006">
    <property type="entry name" value="CheY-like_superfamily"/>
</dbReference>
<comment type="caution">
    <text evidence="1">Lacks conserved residue(s) required for the propagation of feature annotation.</text>
</comment>
<dbReference type="AlphaFoldDB" id="A0A369KYM0"/>
<dbReference type="GO" id="GO:0000160">
    <property type="term" value="P:phosphorelay signal transduction system"/>
    <property type="evidence" value="ECO:0007669"/>
    <property type="project" value="InterPro"/>
</dbReference>
<dbReference type="SUPFAM" id="SSF52172">
    <property type="entry name" value="CheY-like"/>
    <property type="match status" value="1"/>
</dbReference>
<sequence length="163" mass="19283">MKKILFFENSVLLHKVVKLVFSNASIYNFTIVENLTDFEKLLRSKEFDMIISHIDLFILTKFKNKNEIKNILLMHEKSDSLDEFKGMKNVNFIEKPFLSKDFKKMVDSILGIENSHEENIIMSFESEKVVQELTKVTVEKWLKEQAPYYAKEVIREEILKLIS</sequence>
<proteinExistence type="predicted"/>
<dbReference type="Gene3D" id="3.40.50.2300">
    <property type="match status" value="1"/>
</dbReference>
<gene>
    <name evidence="3" type="ORF">DCC88_03085</name>
</gene>
<protein>
    <recommendedName>
        <fullName evidence="2">Response regulatory domain-containing protein</fullName>
    </recommendedName>
</protein>
<name>A0A369KYM0_9BACT</name>
<evidence type="ECO:0000256" key="1">
    <source>
        <dbReference type="PROSITE-ProRule" id="PRU00169"/>
    </source>
</evidence>
<evidence type="ECO:0000259" key="2">
    <source>
        <dbReference type="PROSITE" id="PS50110"/>
    </source>
</evidence>
<evidence type="ECO:0000313" key="3">
    <source>
        <dbReference type="EMBL" id="RDB36824.1"/>
    </source>
</evidence>
<feature type="domain" description="Response regulatory" evidence="2">
    <location>
        <begin position="3"/>
        <end position="110"/>
    </location>
</feature>
<reference evidence="3" key="1">
    <citation type="submission" date="2018-04" db="EMBL/GenBank/DDBJ databases">
        <title>Draft genome sequence of the Candidatus Spirobacillus cienkowskii, a pathogen of freshwater Daphnia species, reconstructed from hemolymph metagenomic reads.</title>
        <authorList>
            <person name="Bresciani L."/>
            <person name="Lemos L.N."/>
            <person name="Wale N."/>
            <person name="Lin J.Y."/>
            <person name="Fernandes G.R."/>
            <person name="Duffy M.A."/>
            <person name="Rodrigues J.M."/>
        </authorList>
    </citation>
    <scope>NUCLEOTIDE SEQUENCE [LARGE SCALE GENOMIC DNA]</scope>
    <source>
        <strain evidence="3">Binning01</strain>
    </source>
</reference>
<comment type="caution">
    <text evidence="3">The sequence shown here is derived from an EMBL/GenBank/DDBJ whole genome shotgun (WGS) entry which is preliminary data.</text>
</comment>
<keyword evidence="4" id="KW-1185">Reference proteome</keyword>
<organism evidence="3 4">
    <name type="scientific">Spirobacillus cienkowskii</name>
    <dbReference type="NCBI Taxonomy" id="495820"/>
    <lineage>
        <taxon>Bacteria</taxon>
        <taxon>Pseudomonadati</taxon>
        <taxon>Bdellovibrionota</taxon>
        <taxon>Oligoflexia</taxon>
        <taxon>Silvanigrellales</taxon>
        <taxon>Spirobacillus</taxon>
    </lineage>
</organism>
<dbReference type="Proteomes" id="UP000253934">
    <property type="component" value="Unassembled WGS sequence"/>
</dbReference>
<evidence type="ECO:0000313" key="4">
    <source>
        <dbReference type="Proteomes" id="UP000253934"/>
    </source>
</evidence>
<dbReference type="PROSITE" id="PS50110">
    <property type="entry name" value="RESPONSE_REGULATORY"/>
    <property type="match status" value="1"/>
</dbReference>
<dbReference type="EMBL" id="QOVW01000023">
    <property type="protein sequence ID" value="RDB36824.1"/>
    <property type="molecule type" value="Genomic_DNA"/>
</dbReference>
<dbReference type="InterPro" id="IPR001789">
    <property type="entry name" value="Sig_transdc_resp-reg_receiver"/>
</dbReference>
<dbReference type="RefSeq" id="WP_338635528.1">
    <property type="nucleotide sequence ID" value="NZ_CP146516.1"/>
</dbReference>